<feature type="repeat" description="WD" evidence="3">
    <location>
        <begin position="1139"/>
        <end position="1183"/>
    </location>
</feature>
<dbReference type="HOGENOM" id="CLU_005071_2_0_3"/>
<gene>
    <name evidence="6" type="ORF">Cha6605_2187</name>
</gene>
<dbReference type="Pfam" id="PF00931">
    <property type="entry name" value="NB-ARC"/>
    <property type="match status" value="1"/>
</dbReference>
<dbReference type="Pfam" id="PF00400">
    <property type="entry name" value="WD40"/>
    <property type="match status" value="11"/>
</dbReference>
<dbReference type="InterPro" id="IPR002182">
    <property type="entry name" value="NB-ARC"/>
</dbReference>
<evidence type="ECO:0000313" key="7">
    <source>
        <dbReference type="Proteomes" id="UP000010366"/>
    </source>
</evidence>
<reference evidence="6 7" key="1">
    <citation type="submission" date="2012-05" db="EMBL/GenBank/DDBJ databases">
        <title>Finished chromosome of genome of Chamaesiphon sp. PCC 6605.</title>
        <authorList>
            <consortium name="US DOE Joint Genome Institute"/>
            <person name="Gugger M."/>
            <person name="Coursin T."/>
            <person name="Rippka R."/>
            <person name="Tandeau De Marsac N."/>
            <person name="Huntemann M."/>
            <person name="Wei C.-L."/>
            <person name="Han J."/>
            <person name="Detter J.C."/>
            <person name="Han C."/>
            <person name="Tapia R."/>
            <person name="Chen A."/>
            <person name="Kyrpides N."/>
            <person name="Mavromatis K."/>
            <person name="Markowitz V."/>
            <person name="Szeto E."/>
            <person name="Ivanova N."/>
            <person name="Pagani I."/>
            <person name="Pati A."/>
            <person name="Goodwin L."/>
            <person name="Nordberg H.P."/>
            <person name="Cantor M.N."/>
            <person name="Hua S.X."/>
            <person name="Woyke T."/>
            <person name="Kerfeld C.A."/>
        </authorList>
    </citation>
    <scope>NUCLEOTIDE SEQUENCE [LARGE SCALE GENOMIC DNA]</scope>
    <source>
        <strain evidence="7">ATCC 27169 / PCC 6605</strain>
    </source>
</reference>
<keyword evidence="1 3" id="KW-0853">WD repeat</keyword>
<dbReference type="InterPro" id="IPR001680">
    <property type="entry name" value="WD40_rpt"/>
</dbReference>
<dbReference type="InterPro" id="IPR001646">
    <property type="entry name" value="5peptide_repeat"/>
</dbReference>
<dbReference type="SMART" id="SM00320">
    <property type="entry name" value="WD40"/>
    <property type="match status" value="14"/>
</dbReference>
<dbReference type="InterPro" id="IPR053299">
    <property type="entry name" value="ASTRA_WD_repeat"/>
</dbReference>
<dbReference type="PRINTS" id="PR00320">
    <property type="entry name" value="GPROTEINBRPT"/>
</dbReference>
<dbReference type="OrthoDB" id="434800at2"/>
<dbReference type="SUPFAM" id="SSF50998">
    <property type="entry name" value="Quinoprotein alcohol dehydrogenase-like"/>
    <property type="match status" value="2"/>
</dbReference>
<evidence type="ECO:0000313" key="6">
    <source>
        <dbReference type="EMBL" id="AFY93270.1"/>
    </source>
</evidence>
<dbReference type="InterPro" id="IPR020472">
    <property type="entry name" value="WD40_PAC1"/>
</dbReference>
<feature type="repeat" description="WD" evidence="3">
    <location>
        <begin position="1092"/>
        <end position="1138"/>
    </location>
</feature>
<dbReference type="PRINTS" id="PR00364">
    <property type="entry name" value="DISEASERSIST"/>
</dbReference>
<dbReference type="KEGG" id="cmp:Cha6605_2187"/>
<evidence type="ECO:0000256" key="3">
    <source>
        <dbReference type="PROSITE-ProRule" id="PRU00221"/>
    </source>
</evidence>
<feature type="repeat" description="WD" evidence="3">
    <location>
        <begin position="711"/>
        <end position="751"/>
    </location>
</feature>
<feature type="domain" description="vWA-MoxR associated protein N-terminal HTH" evidence="5">
    <location>
        <begin position="1"/>
        <end position="78"/>
    </location>
</feature>
<dbReference type="STRING" id="1173020.Cha6605_2187"/>
<dbReference type="PROSITE" id="PS50082">
    <property type="entry name" value="WD_REPEATS_2"/>
    <property type="match status" value="12"/>
</dbReference>
<dbReference type="SUPFAM" id="SSF52540">
    <property type="entry name" value="P-loop containing nucleoside triphosphate hydrolases"/>
    <property type="match status" value="1"/>
</dbReference>
<dbReference type="EMBL" id="CP003600">
    <property type="protein sequence ID" value="AFY93270.1"/>
    <property type="molecule type" value="Genomic_DNA"/>
</dbReference>
<dbReference type="PROSITE" id="PS00678">
    <property type="entry name" value="WD_REPEATS_1"/>
    <property type="match status" value="6"/>
</dbReference>
<dbReference type="CDD" id="cd00200">
    <property type="entry name" value="WD40"/>
    <property type="match status" value="2"/>
</dbReference>
<evidence type="ECO:0000256" key="2">
    <source>
        <dbReference type="ARBA" id="ARBA00022737"/>
    </source>
</evidence>
<feature type="repeat" description="WD" evidence="3">
    <location>
        <begin position="628"/>
        <end position="669"/>
    </location>
</feature>
<accession>K9UEP3</accession>
<evidence type="ECO:0000256" key="1">
    <source>
        <dbReference type="ARBA" id="ARBA00022574"/>
    </source>
</evidence>
<dbReference type="AlphaFoldDB" id="K9UEP3"/>
<feature type="repeat" description="WD" evidence="3">
    <location>
        <begin position="878"/>
        <end position="919"/>
    </location>
</feature>
<feature type="repeat" description="WD" evidence="3">
    <location>
        <begin position="1009"/>
        <end position="1050"/>
    </location>
</feature>
<dbReference type="SUPFAM" id="SSF141571">
    <property type="entry name" value="Pentapeptide repeat-like"/>
    <property type="match status" value="1"/>
</dbReference>
<evidence type="ECO:0000259" key="5">
    <source>
        <dbReference type="Pfam" id="PF26355"/>
    </source>
</evidence>
<keyword evidence="2" id="KW-0677">Repeat</keyword>
<feature type="domain" description="NB-ARC" evidence="4">
    <location>
        <begin position="127"/>
        <end position="234"/>
    </location>
</feature>
<dbReference type="PATRIC" id="fig|1173020.3.peg.2487"/>
<dbReference type="Gene3D" id="2.130.10.10">
    <property type="entry name" value="YVTN repeat-like/Quinoprotein amine dehydrogenase"/>
    <property type="match status" value="5"/>
</dbReference>
<dbReference type="InterPro" id="IPR058651">
    <property type="entry name" value="HTH_VMAP-M9"/>
</dbReference>
<feature type="repeat" description="WD" evidence="3">
    <location>
        <begin position="1050"/>
        <end position="1091"/>
    </location>
</feature>
<protein>
    <submittedName>
        <fullName evidence="6">WD40 repeat-containing protein</fullName>
    </submittedName>
</protein>
<dbReference type="InterPro" id="IPR011047">
    <property type="entry name" value="Quinoprotein_ADH-like_sf"/>
</dbReference>
<dbReference type="eggNOG" id="COG1474">
    <property type="taxonomic scope" value="Bacteria"/>
</dbReference>
<dbReference type="InterPro" id="IPR027417">
    <property type="entry name" value="P-loop_NTPase"/>
</dbReference>
<evidence type="ECO:0000259" key="4">
    <source>
        <dbReference type="Pfam" id="PF00931"/>
    </source>
</evidence>
<dbReference type="eggNOG" id="COG2319">
    <property type="taxonomic scope" value="Bacteria"/>
</dbReference>
<dbReference type="Gene3D" id="3.40.50.300">
    <property type="entry name" value="P-loop containing nucleotide triphosphate hydrolases"/>
    <property type="match status" value="1"/>
</dbReference>
<feature type="repeat" description="WD" evidence="3">
    <location>
        <begin position="586"/>
        <end position="627"/>
    </location>
</feature>
<keyword evidence="7" id="KW-1185">Reference proteome</keyword>
<feature type="repeat" description="WD" evidence="3">
    <location>
        <begin position="752"/>
        <end position="793"/>
    </location>
</feature>
<dbReference type="Pfam" id="PF26355">
    <property type="entry name" value="HTH_VMAP-M9"/>
    <property type="match status" value="1"/>
</dbReference>
<feature type="repeat" description="WD" evidence="3">
    <location>
        <begin position="679"/>
        <end position="710"/>
    </location>
</feature>
<dbReference type="PROSITE" id="PS50294">
    <property type="entry name" value="WD_REPEATS_REGION"/>
    <property type="match status" value="11"/>
</dbReference>
<dbReference type="PANTHER" id="PTHR44156">
    <property type="entry name" value="SUPERNUMERARY LIMBS, ISOFORM B-RELATED"/>
    <property type="match status" value="1"/>
</dbReference>
<organism evidence="6 7">
    <name type="scientific">Chamaesiphon minutus (strain ATCC 27169 / PCC 6605)</name>
    <dbReference type="NCBI Taxonomy" id="1173020"/>
    <lineage>
        <taxon>Bacteria</taxon>
        <taxon>Bacillati</taxon>
        <taxon>Cyanobacteriota</taxon>
        <taxon>Cyanophyceae</taxon>
        <taxon>Gomontiellales</taxon>
        <taxon>Chamaesiphonaceae</taxon>
        <taxon>Chamaesiphon</taxon>
    </lineage>
</organism>
<sequence length="1216" mass="134645">MTPDEALEILDGLLKPKILTQIQEFVLRQTWAGDSYAAMADRSGYDEDYIKEVGSRLWKLLSQVLGVKVTKNTLTSAFGQYGRGLAEPTATPIVVNRSISPNQQQPATQIDWGEAMEVFGFQGRELELQQLQDWIVPINDDVPSRLVAILGMGGIGKTALTVKLVERLQHNGYEHIIWRSLRNAPPLTNILADLLQFFRDRQQQSDRGAKGVSAQIAELIQYLRQSRCVVVLDNAESILQGKERAGIYRSRSVSSGETGYEEYGELLRQLGEIRHQSCVILTSREKPRDIALLEGENNVVRSLALTGIDDRSAQTIMEQRGISATNPNRWQDLSRNYAGNPLALKMVSAMTIELFGGSLEQFLAQIETENSSLLFDDIRDLLQQQFNRLSELERQVMYWLAIEREFVPLTEIQQDLTSARDRQHLPDILRSLSRRSLIETATSTQGMNFSQQPVVMEYVTERLINNVCQEIREDKIGKYLQNYALLKATAKDYIRQTQARSIVDEIINRVSLSKTQLAARLRAIIVTLPRQQRDYVAGNLLNLLVRLGADLSELDLSDLCVWQAYLKETNLHRVNFTNTDLDRSVFADRLGSLLSIGLSPDDRVLATGDTNGNVNLWQLATGQLLRQIKAHNNLVWSSIFSPDGSSLATSSEESIVKLWDVATGECRHILMEHTAFFQIAIHPNNRHLVTGSDDRTAKLWDLATGECLRTFVGHPAQIKSIEIVGTDRLITGGVDGTLKLWELETGVCLWTQAAHLEEINSIATHPHDRSIVTASSDRTLKIWDLATGNCLQTCSGHRDRILTCAIDPAGTLLISGATDSTIKLWDLATGTCLKTLTGHTAWVTSIAWTSDGQTIVSGSMDRTIRVWQISTGQCIRTIQGHGNMVRAIAWNTAGDKVAGGGSGHTIGIWDLATATCLQTFWGSKIWIWSLAFLRHTDNATSEILAAASFEEDIRLWNTETGTLKAAITDDRWNTVVTVDRAYQLIAIGGYTGKVRLWDLKTDRLLQTIEGLHSGIIWAIAFHPQAPLLATGGMENYVHLWDFQTQACRKLLGHDRRIESVAFSADGRSIASGSADGTAKVWCVDTGACLMTFRGHRDCVYGVAFAPDFNDAGGAILATGSGDSTIKLWNVATGNCTMTLTAHTDIVSSIAFCPNPATPYLLASGSYDETMKIWDIRTGDCLQTLRPDRLYEGMKISGAKGLTTAQKMALELLGAIG</sequence>
<name>K9UEP3_CHAP6</name>
<dbReference type="Pfam" id="PF00805">
    <property type="entry name" value="Pentapeptide"/>
    <property type="match status" value="1"/>
</dbReference>
<dbReference type="RefSeq" id="WP_015159425.1">
    <property type="nucleotide sequence ID" value="NC_019697.1"/>
</dbReference>
<dbReference type="GO" id="GO:0043531">
    <property type="term" value="F:ADP binding"/>
    <property type="evidence" value="ECO:0007669"/>
    <property type="project" value="InterPro"/>
</dbReference>
<feature type="repeat" description="WD" evidence="3">
    <location>
        <begin position="836"/>
        <end position="877"/>
    </location>
</feature>
<feature type="repeat" description="WD" evidence="3">
    <location>
        <begin position="794"/>
        <end position="835"/>
    </location>
</feature>
<dbReference type="Proteomes" id="UP000010366">
    <property type="component" value="Chromosome"/>
</dbReference>
<dbReference type="InterPro" id="IPR015943">
    <property type="entry name" value="WD40/YVTN_repeat-like_dom_sf"/>
</dbReference>
<dbReference type="InterPro" id="IPR019775">
    <property type="entry name" value="WD40_repeat_CS"/>
</dbReference>
<proteinExistence type="predicted"/>